<feature type="chain" id="PRO_5018748838" description="DUF5723 domain-containing protein" evidence="1">
    <location>
        <begin position="23"/>
        <end position="482"/>
    </location>
</feature>
<reference evidence="2 3" key="1">
    <citation type="submission" date="2018-12" db="EMBL/GenBank/DDBJ databases">
        <authorList>
            <consortium name="Pathogen Informatics"/>
        </authorList>
    </citation>
    <scope>NUCLEOTIDE SEQUENCE [LARGE SCALE GENOMIC DNA]</scope>
    <source>
        <strain evidence="2 3">NCTC13489</strain>
    </source>
</reference>
<sequence>MRYCIKYLVTLCCVQFPYWFQAQESIVFSNDQFSGINSVIISPTQSFLNPNPWDVNLLAADVFIQNDYGYISQQSFVGLKSAEIESSNIKKNRTGENTPNVFDFYNKEIGNYHFSSDVLGPSFQLKIKMKEKDWSAGLFSRLRTQSSALKVDNYLRFGNQDLLEPELYTLKPLKISFMNWSEIGLNVATEIFPYSAYQWIIGGNLKYAIGLDALNLESKSPFQLSRTSIDINGISEKSIVASNYEIAASFATNYNFETEKYEYQQRGKGLGLDFGLTLVDPSSDAENYNFKASFNVFDVGFINFQGENHLLKGSPIQLENNPTLKNTKFKSPQQFLQLLSKEVYGDENASLQGTDFKMGLPTSVHLNLSKNIREHHYLNAKWIQRIPMFENSLKRSNIFNVSYTIQKAVIGYGGSVSLYEYKSLQFGAYLRIGPLILGSENIFPLIVKQKKLHSGDFYIALKVYPFWDNDMKRHRRKDCYCK</sequence>
<dbReference type="EMBL" id="LR134441">
    <property type="protein sequence ID" value="VEH95232.1"/>
    <property type="molecule type" value="Genomic_DNA"/>
</dbReference>
<evidence type="ECO:0008006" key="4">
    <source>
        <dbReference type="Google" id="ProtNLM"/>
    </source>
</evidence>
<keyword evidence="1" id="KW-0732">Signal</keyword>
<dbReference type="Proteomes" id="UP000270036">
    <property type="component" value="Chromosome"/>
</dbReference>
<feature type="signal peptide" evidence="1">
    <location>
        <begin position="1"/>
        <end position="22"/>
    </location>
</feature>
<accession>A0A3S4UI47</accession>
<proteinExistence type="predicted"/>
<dbReference type="STRING" id="266748.HY04_02560"/>
<dbReference type="OrthoDB" id="9805336at2"/>
<dbReference type="KEGG" id="cant:NCTC13489_00114"/>
<evidence type="ECO:0000313" key="3">
    <source>
        <dbReference type="Proteomes" id="UP000270036"/>
    </source>
</evidence>
<dbReference type="RefSeq" id="WP_126337058.1">
    <property type="nucleotide sequence ID" value="NZ_FOIX01000002.1"/>
</dbReference>
<organism evidence="2 3">
    <name type="scientific">Kaistella antarctica</name>
    <dbReference type="NCBI Taxonomy" id="266748"/>
    <lineage>
        <taxon>Bacteria</taxon>
        <taxon>Pseudomonadati</taxon>
        <taxon>Bacteroidota</taxon>
        <taxon>Flavobacteriia</taxon>
        <taxon>Flavobacteriales</taxon>
        <taxon>Weeksellaceae</taxon>
        <taxon>Chryseobacterium group</taxon>
        <taxon>Kaistella</taxon>
    </lineage>
</organism>
<gene>
    <name evidence="2" type="ORF">NCTC13489_00114</name>
</gene>
<dbReference type="AlphaFoldDB" id="A0A3S4UI47"/>
<evidence type="ECO:0000313" key="2">
    <source>
        <dbReference type="EMBL" id="VEH95232.1"/>
    </source>
</evidence>
<evidence type="ECO:0000256" key="1">
    <source>
        <dbReference type="SAM" id="SignalP"/>
    </source>
</evidence>
<name>A0A3S4UI47_9FLAO</name>
<protein>
    <recommendedName>
        <fullName evidence="4">DUF5723 domain-containing protein</fullName>
    </recommendedName>
</protein>